<keyword evidence="2" id="KW-1185">Reference proteome</keyword>
<organism evidence="1 2">
    <name type="scientific">Thermus arciformis</name>
    <dbReference type="NCBI Taxonomy" id="482827"/>
    <lineage>
        <taxon>Bacteria</taxon>
        <taxon>Thermotogati</taxon>
        <taxon>Deinococcota</taxon>
        <taxon>Deinococci</taxon>
        <taxon>Thermales</taxon>
        <taxon>Thermaceae</taxon>
        <taxon>Thermus</taxon>
    </lineage>
</organism>
<protein>
    <submittedName>
        <fullName evidence="1">Uncharacterized protein</fullName>
    </submittedName>
</protein>
<name>A0A1G7GJN9_9DEIN</name>
<dbReference type="AlphaFoldDB" id="A0A1G7GJN9"/>
<dbReference type="EMBL" id="FNBC01000014">
    <property type="protein sequence ID" value="SDE88388.1"/>
    <property type="molecule type" value="Genomic_DNA"/>
</dbReference>
<gene>
    <name evidence="1" type="ORF">SAMN04488243_11455</name>
</gene>
<reference evidence="2" key="1">
    <citation type="submission" date="2016-10" db="EMBL/GenBank/DDBJ databases">
        <authorList>
            <person name="Varghese N."/>
            <person name="Submissions S."/>
        </authorList>
    </citation>
    <scope>NUCLEOTIDE SEQUENCE [LARGE SCALE GENOMIC DNA]</scope>
    <source>
        <strain evidence="2">CGMCC 1.6992</strain>
    </source>
</reference>
<proteinExistence type="predicted"/>
<accession>A0A1G7GJN9</accession>
<evidence type="ECO:0000313" key="2">
    <source>
        <dbReference type="Proteomes" id="UP000199446"/>
    </source>
</evidence>
<dbReference type="Proteomes" id="UP000199446">
    <property type="component" value="Unassembled WGS sequence"/>
</dbReference>
<evidence type="ECO:0000313" key="1">
    <source>
        <dbReference type="EMBL" id="SDE88388.1"/>
    </source>
</evidence>
<dbReference type="STRING" id="482827.SAMN04488243_11455"/>
<dbReference type="RefSeq" id="WP_014632315.1">
    <property type="nucleotide sequence ID" value="NZ_FNBC01000014.1"/>
</dbReference>
<sequence>MGKRGFVCREASPKEVLEHCLRLAQEVAPPTPKGKRGRSWRYDHARKVFS</sequence>